<keyword evidence="3" id="KW-1185">Reference proteome</keyword>
<dbReference type="PANTHER" id="PTHR13847:SF150">
    <property type="entry name" value="OXIDOREDUCTASE TDA3-RELATED"/>
    <property type="match status" value="1"/>
</dbReference>
<dbReference type="InterPro" id="IPR006076">
    <property type="entry name" value="FAD-dep_OxRdtase"/>
</dbReference>
<gene>
    <name evidence="2" type="ORF">Ctob_005992</name>
</gene>
<evidence type="ECO:0000259" key="1">
    <source>
        <dbReference type="Pfam" id="PF01266"/>
    </source>
</evidence>
<proteinExistence type="predicted"/>
<feature type="domain" description="FAD dependent oxidoreductase" evidence="1">
    <location>
        <begin position="10"/>
        <end position="347"/>
    </location>
</feature>
<dbReference type="SUPFAM" id="SSF51905">
    <property type="entry name" value="FAD/NAD(P)-binding domain"/>
    <property type="match status" value="1"/>
</dbReference>
<dbReference type="Pfam" id="PF01266">
    <property type="entry name" value="DAO"/>
    <property type="match status" value="1"/>
</dbReference>
<evidence type="ECO:0000313" key="2">
    <source>
        <dbReference type="EMBL" id="KOO31568.1"/>
    </source>
</evidence>
<dbReference type="GO" id="GO:0005737">
    <property type="term" value="C:cytoplasm"/>
    <property type="evidence" value="ECO:0007669"/>
    <property type="project" value="TreeGrafter"/>
</dbReference>
<dbReference type="Gene3D" id="3.50.50.60">
    <property type="entry name" value="FAD/NAD(P)-binding domain"/>
    <property type="match status" value="2"/>
</dbReference>
<reference evidence="3" key="1">
    <citation type="journal article" date="2015" name="PLoS Genet.">
        <title>Genome Sequence and Transcriptome Analyses of Chrysochromulina tobin: Metabolic Tools for Enhanced Algal Fitness in the Prominent Order Prymnesiales (Haptophyceae).</title>
        <authorList>
            <person name="Hovde B.T."/>
            <person name="Deodato C.R."/>
            <person name="Hunsperger H.M."/>
            <person name="Ryken S.A."/>
            <person name="Yost W."/>
            <person name="Jha R.K."/>
            <person name="Patterson J."/>
            <person name="Monnat R.J. Jr."/>
            <person name="Barlow S.B."/>
            <person name="Starkenburg S.R."/>
            <person name="Cattolico R.A."/>
        </authorList>
    </citation>
    <scope>NUCLEOTIDE SEQUENCE</scope>
    <source>
        <strain evidence="3">CCMP291</strain>
    </source>
</reference>
<name>A0A0M0JZL3_9EUKA</name>
<dbReference type="Proteomes" id="UP000037460">
    <property type="component" value="Unassembled WGS sequence"/>
</dbReference>
<dbReference type="PANTHER" id="PTHR13847">
    <property type="entry name" value="SARCOSINE DEHYDROGENASE-RELATED"/>
    <property type="match status" value="1"/>
</dbReference>
<dbReference type="AlphaFoldDB" id="A0A0M0JZL3"/>
<dbReference type="InterPro" id="IPR036188">
    <property type="entry name" value="FAD/NAD-bd_sf"/>
</dbReference>
<dbReference type="OrthoDB" id="498204at2759"/>
<sequence>MSASDQNPPIIIAGAGLHGAALAYYLTRRGEKPLLIDKHSVAAAASGKGGGFLARDWGSGPTVQLHQVSFALHAELAEELGVASYRRIPVVAVTPGTRRAGTQQLVPWLDGDGIEQTRYMCQDGGAQVAPLELCTKLVDAAVAAGATYRKGDVQGLEKEGGRVCAVHVDGEALPCRAFVCTMGPWAACAQDWLNIPIPMTGIKSTSIVFQAAEGQPVEPYALFCGEDERFGTHLEVYPRSSGEVYLCGIGGSENVDGERLRAGEYPPGDIHADPARVQAASAAFASMSKVLGSKAPAVTQACMRPCPPDALPYMGRAPSLENAYISAGHNCWGILWAPVSGKAMAELILDGEASCVDLTPFNPARFAKTKAGGRGRKRGEEPVGEQW</sequence>
<organism evidence="2 3">
    <name type="scientific">Chrysochromulina tobinii</name>
    <dbReference type="NCBI Taxonomy" id="1460289"/>
    <lineage>
        <taxon>Eukaryota</taxon>
        <taxon>Haptista</taxon>
        <taxon>Haptophyta</taxon>
        <taxon>Prymnesiophyceae</taxon>
        <taxon>Prymnesiales</taxon>
        <taxon>Chrysochromulinaceae</taxon>
        <taxon>Chrysochromulina</taxon>
    </lineage>
</organism>
<dbReference type="EMBL" id="JWZX01001986">
    <property type="protein sequence ID" value="KOO31568.1"/>
    <property type="molecule type" value="Genomic_DNA"/>
</dbReference>
<dbReference type="Gene3D" id="3.30.9.10">
    <property type="entry name" value="D-Amino Acid Oxidase, subunit A, domain 2"/>
    <property type="match status" value="1"/>
</dbReference>
<protein>
    <recommendedName>
        <fullName evidence="1">FAD dependent oxidoreductase domain-containing protein</fullName>
    </recommendedName>
</protein>
<evidence type="ECO:0000313" key="3">
    <source>
        <dbReference type="Proteomes" id="UP000037460"/>
    </source>
</evidence>
<comment type="caution">
    <text evidence="2">The sequence shown here is derived from an EMBL/GenBank/DDBJ whole genome shotgun (WGS) entry which is preliminary data.</text>
</comment>
<accession>A0A0M0JZL3</accession>